<dbReference type="Proteomes" id="UP000683557">
    <property type="component" value="Chromosome"/>
</dbReference>
<gene>
    <name evidence="1" type="ORF">KP004_09005</name>
</gene>
<organism evidence="1 2">
    <name type="scientific">Geomonas oryzisoli</name>
    <dbReference type="NCBI Taxonomy" id="2847992"/>
    <lineage>
        <taxon>Bacteria</taxon>
        <taxon>Pseudomonadati</taxon>
        <taxon>Thermodesulfobacteriota</taxon>
        <taxon>Desulfuromonadia</taxon>
        <taxon>Geobacterales</taxon>
        <taxon>Geobacteraceae</taxon>
        <taxon>Geomonas</taxon>
    </lineage>
</organism>
<accession>A0ABX8JF17</accession>
<dbReference type="RefSeq" id="WP_216801986.1">
    <property type="nucleotide sequence ID" value="NZ_CP076723.1"/>
</dbReference>
<keyword evidence="2" id="KW-1185">Reference proteome</keyword>
<sequence length="203" mass="22562">MPHNDLTLPEMVAKSEEIRRALTPEFHAYILSLFPTPDKYAQLHNRLEASLTGYLKGDPEQVKECEEAGAELYQAISIINGFSKAVSPIDPSLMNKFNVAPKPATTSAAIPLLAANDLRVHFDKQGLPYCSLTRLAGAKGYELWFSESEPSVESNWSFLTWSTNCQGIYLTGLNRTKTNYLKLRGKRGNTLGPWSNMVILPSV</sequence>
<reference evidence="1 2" key="1">
    <citation type="submission" date="2021-06" db="EMBL/GenBank/DDBJ databases">
        <title>Gemonas diversity in paddy soil.</title>
        <authorList>
            <person name="Liu G."/>
        </authorList>
    </citation>
    <scope>NUCLEOTIDE SEQUENCE [LARGE SCALE GENOMIC DNA]</scope>
    <source>
        <strain evidence="1 2">RG10</strain>
    </source>
</reference>
<protein>
    <recommendedName>
        <fullName evidence="3">Fibronectin type III domain-containing protein</fullName>
    </recommendedName>
</protein>
<dbReference type="EMBL" id="CP076723">
    <property type="protein sequence ID" value="QWV95292.1"/>
    <property type="molecule type" value="Genomic_DNA"/>
</dbReference>
<evidence type="ECO:0000313" key="2">
    <source>
        <dbReference type="Proteomes" id="UP000683557"/>
    </source>
</evidence>
<name>A0ABX8JF17_9BACT</name>
<evidence type="ECO:0000313" key="1">
    <source>
        <dbReference type="EMBL" id="QWV95292.1"/>
    </source>
</evidence>
<proteinExistence type="predicted"/>
<evidence type="ECO:0008006" key="3">
    <source>
        <dbReference type="Google" id="ProtNLM"/>
    </source>
</evidence>